<dbReference type="STRING" id="59919.PMM1040"/>
<dbReference type="OrthoDB" id="9787782at2"/>
<evidence type="ECO:0000313" key="2">
    <source>
        <dbReference type="EMBL" id="CAE19499.1"/>
    </source>
</evidence>
<reference evidence="2 3" key="1">
    <citation type="journal article" date="2003" name="Nature">
        <title>Genome divergence in two Prochlorococcus ecotypes reflects oceanic niche differentiation.</title>
        <authorList>
            <person name="Rocap G."/>
            <person name="Larimer F.W."/>
            <person name="Lamerdin J.E."/>
            <person name="Malfatti S."/>
            <person name="Chain P."/>
            <person name="Ahlgren N.A."/>
            <person name="Arellano A."/>
            <person name="Coleman M."/>
            <person name="Hauser L."/>
            <person name="Hess W.R."/>
            <person name="Johnson Z.I."/>
            <person name="Land M.L."/>
            <person name="Lindell D."/>
            <person name="Post A.F."/>
            <person name="Regala W."/>
            <person name="Shah M."/>
            <person name="Shaw S.L."/>
            <person name="Steglich C."/>
            <person name="Sullivan M.B."/>
            <person name="Ting C.S."/>
            <person name="Tolonen A."/>
            <person name="Webb E.A."/>
            <person name="Zinser E.R."/>
            <person name="Chisholm S.W."/>
        </authorList>
    </citation>
    <scope>NUCLEOTIDE SEQUENCE [LARGE SCALE GENOMIC DNA]</scope>
    <source>
        <strain evidence="3">CCMP1986 / NIES-2087 / MED4</strain>
    </source>
</reference>
<dbReference type="eggNOG" id="COG1305">
    <property type="taxonomic scope" value="Bacteria"/>
</dbReference>
<dbReference type="EMBL" id="BX548174">
    <property type="protein sequence ID" value="CAE19499.1"/>
    <property type="molecule type" value="Genomic_DNA"/>
</dbReference>
<dbReference type="AlphaFoldDB" id="Q7V146"/>
<dbReference type="SMART" id="SM00460">
    <property type="entry name" value="TGc"/>
    <property type="match status" value="1"/>
</dbReference>
<gene>
    <name evidence="2" type="ordered locus">PMM1040</name>
</gene>
<accession>Q7V146</accession>
<dbReference type="PANTHER" id="PTHR33490">
    <property type="entry name" value="BLR5614 PROTEIN-RELATED"/>
    <property type="match status" value="1"/>
</dbReference>
<dbReference type="InterPro" id="IPR002931">
    <property type="entry name" value="Transglutaminase-like"/>
</dbReference>
<dbReference type="KEGG" id="pmm:PMM1040"/>
<sequence>MKIKYIHNLEYSYEESVQLGEHRLCIKPRSHGFQRLINFNLNISPNPKILYPLLAASGEEINRITFEGYTDSLSIKAISEVETLKHPCILDGVKERDLTLPFCRSIINRDLQGALEGWMPNGQHDPSAIELAQESLAGSSNNALSFTFQLIEIIQDRVKYTKRHTGPAWPASRTLRERVGSCRDLAMLMVESCRSVGIPSRFVSGYHFEDPLPKEFELHAWAELYIPGAGWRGFDPSGKGLIDERYLTLVSSSKSNLTAVITGNFRGKTNLKNNLTWEIKPLEICY</sequence>
<dbReference type="HOGENOM" id="CLU_008973_2_0_3"/>
<dbReference type="SUPFAM" id="SSF54001">
    <property type="entry name" value="Cysteine proteinases"/>
    <property type="match status" value="1"/>
</dbReference>
<name>Q7V146_PROMP</name>
<dbReference type="Pfam" id="PF08379">
    <property type="entry name" value="Bact_transglu_N"/>
    <property type="match status" value="1"/>
</dbReference>
<dbReference type="InterPro" id="IPR013589">
    <property type="entry name" value="Bac_transglu_N"/>
</dbReference>
<dbReference type="InterPro" id="IPR038765">
    <property type="entry name" value="Papain-like_cys_pep_sf"/>
</dbReference>
<protein>
    <submittedName>
        <fullName evidence="2">Transglutaminase-like superfamily</fullName>
    </submittedName>
</protein>
<evidence type="ECO:0000313" key="3">
    <source>
        <dbReference type="Proteomes" id="UP000001026"/>
    </source>
</evidence>
<evidence type="ECO:0000259" key="1">
    <source>
        <dbReference type="SMART" id="SM00460"/>
    </source>
</evidence>
<proteinExistence type="predicted"/>
<dbReference type="RefSeq" id="WP_011132673.1">
    <property type="nucleotide sequence ID" value="NC_005072.1"/>
</dbReference>
<feature type="domain" description="Transglutaminase-like" evidence="1">
    <location>
        <begin position="174"/>
        <end position="238"/>
    </location>
</feature>
<dbReference type="PANTHER" id="PTHR33490:SF1">
    <property type="entry name" value="SLL1233 PROTEIN"/>
    <property type="match status" value="1"/>
</dbReference>
<dbReference type="Pfam" id="PF01841">
    <property type="entry name" value="Transglut_core"/>
    <property type="match status" value="1"/>
</dbReference>
<dbReference type="Gene3D" id="3.10.620.30">
    <property type="match status" value="1"/>
</dbReference>
<dbReference type="Proteomes" id="UP000001026">
    <property type="component" value="Chromosome"/>
</dbReference>
<organism evidence="2 3">
    <name type="scientific">Prochlorococcus marinus subsp. pastoris (strain CCMP1986 / NIES-2087 / MED4)</name>
    <dbReference type="NCBI Taxonomy" id="59919"/>
    <lineage>
        <taxon>Bacteria</taxon>
        <taxon>Bacillati</taxon>
        <taxon>Cyanobacteriota</taxon>
        <taxon>Cyanophyceae</taxon>
        <taxon>Synechococcales</taxon>
        <taxon>Prochlorococcaceae</taxon>
        <taxon>Prochlorococcus</taxon>
    </lineage>
</organism>